<dbReference type="Proteomes" id="UP001211044">
    <property type="component" value="Chromosome"/>
</dbReference>
<evidence type="ECO:0000313" key="2">
    <source>
        <dbReference type="EMBL" id="WCE46491.1"/>
    </source>
</evidence>
<dbReference type="Pfam" id="PF11228">
    <property type="entry name" value="DUF3027"/>
    <property type="match status" value="1"/>
</dbReference>
<protein>
    <submittedName>
        <fullName evidence="2">DUF3027 domain-containing protein</fullName>
    </submittedName>
</protein>
<organism evidence="2 3">
    <name type="scientific">Winkia neuii subsp. anitrata</name>
    <dbReference type="NCBI Taxonomy" id="29318"/>
    <lineage>
        <taxon>Bacteria</taxon>
        <taxon>Bacillati</taxon>
        <taxon>Actinomycetota</taxon>
        <taxon>Actinomycetes</taxon>
        <taxon>Actinomycetales</taxon>
        <taxon>Actinomycetaceae</taxon>
        <taxon>Winkia</taxon>
    </lineage>
</organism>
<feature type="compositionally biased region" description="Basic and acidic residues" evidence="1">
    <location>
        <begin position="148"/>
        <end position="167"/>
    </location>
</feature>
<gene>
    <name evidence="2" type="ORF">PIG85_02255</name>
</gene>
<reference evidence="2" key="1">
    <citation type="submission" date="2023-01" db="EMBL/GenBank/DDBJ databases">
        <title>Comparative Genomic Analysis of the Clinically-Derived Winkia Strain NY0527 Provides Evidence into the Taxonomic Reassignment of Winkia neuii and Characterizes Their Virulence Traits.</title>
        <authorList>
            <person name="Cai X."/>
            <person name="Peng Y."/>
            <person name="Li M."/>
            <person name="Qiu Y."/>
            <person name="Wang Y."/>
            <person name="Xu L."/>
            <person name="Hou Q."/>
        </authorList>
    </citation>
    <scope>NUCLEOTIDE SEQUENCE</scope>
    <source>
        <strain evidence="2">NY0527</strain>
    </source>
</reference>
<accession>A0AB38XR30</accession>
<feature type="region of interest" description="Disordered" evidence="1">
    <location>
        <begin position="218"/>
        <end position="246"/>
    </location>
</feature>
<feature type="region of interest" description="Disordered" evidence="1">
    <location>
        <begin position="143"/>
        <end position="173"/>
    </location>
</feature>
<proteinExistence type="predicted"/>
<sequence>MPETDKVLAGAVELAREALLAIAKPDEVGEHLDFVLDDVRLGTHSFDCLKAGYRGWRWVTTLARVPRGRKATICEVALIPGPDALLAPKWVPWKERLKPGDMRPGDTLPYQEQDERLEPGYTQVDQENRDALQIDEVGLGRKRVLSPEGRDQAAKRWYRSREHGPERARKKKGEQCSTCGFLMKLHGSMRTMFGVCANEWSPSDGRVVSLDHVCGAHSETDEDVAPTTVPKNQAALSDADLEVTAS</sequence>
<evidence type="ECO:0000313" key="3">
    <source>
        <dbReference type="Proteomes" id="UP001211044"/>
    </source>
</evidence>
<dbReference type="KEGG" id="wne:PIG85_02255"/>
<dbReference type="AlphaFoldDB" id="A0AB38XR30"/>
<dbReference type="EMBL" id="CP116394">
    <property type="protein sequence ID" value="WCE46491.1"/>
    <property type="molecule type" value="Genomic_DNA"/>
</dbReference>
<dbReference type="InterPro" id="IPR021391">
    <property type="entry name" value="DUF3027"/>
</dbReference>
<evidence type="ECO:0000256" key="1">
    <source>
        <dbReference type="SAM" id="MobiDB-lite"/>
    </source>
</evidence>
<name>A0AB38XR30_9ACTO</name>
<dbReference type="RefSeq" id="WP_004806418.1">
    <property type="nucleotide sequence ID" value="NZ_CP116394.1"/>
</dbReference>